<protein>
    <submittedName>
        <fullName evidence="2">Uncharacterized protein</fullName>
    </submittedName>
</protein>
<dbReference type="OrthoDB" id="6595597at2759"/>
<comment type="caution">
    <text evidence="2">The sequence shown here is derived from an EMBL/GenBank/DDBJ whole genome shotgun (WGS) entry which is preliminary data.</text>
</comment>
<feature type="region of interest" description="Disordered" evidence="1">
    <location>
        <begin position="69"/>
        <end position="107"/>
    </location>
</feature>
<feature type="compositionally biased region" description="Basic and acidic residues" evidence="1">
    <location>
        <begin position="97"/>
        <end position="107"/>
    </location>
</feature>
<proteinExistence type="predicted"/>
<evidence type="ECO:0000313" key="3">
    <source>
        <dbReference type="Proteomes" id="UP000494256"/>
    </source>
</evidence>
<gene>
    <name evidence="2" type="ORF">APLA_LOCUS14602</name>
</gene>
<accession>A0A8S1AWK6</accession>
<reference evidence="2 3" key="1">
    <citation type="submission" date="2020-04" db="EMBL/GenBank/DDBJ databases">
        <authorList>
            <person name="Wallbank WR R."/>
            <person name="Pardo Diaz C."/>
            <person name="Kozak K."/>
            <person name="Martin S."/>
            <person name="Jiggins C."/>
            <person name="Moest M."/>
            <person name="Warren A I."/>
            <person name="Byers J.R.P. K."/>
            <person name="Montejo-Kovacevich G."/>
            <person name="Yen C E."/>
        </authorList>
    </citation>
    <scope>NUCLEOTIDE SEQUENCE [LARGE SCALE GENOMIC DNA]</scope>
</reference>
<dbReference type="EMBL" id="CADEBD010000403">
    <property type="protein sequence ID" value="CAB3254152.1"/>
    <property type="molecule type" value="Genomic_DNA"/>
</dbReference>
<dbReference type="AlphaFoldDB" id="A0A8S1AWK6"/>
<sequence length="107" mass="11986">MNASVILLVKPKKNDCLEPIENDDSFQISEIISIDPSVLIDLTNVIDLEALDVSTFIPQNDVLHCSSEHNIEEPSTSTGLKENVDSKNVNVPRKRGKDNVTSRERWL</sequence>
<name>A0A8S1AWK6_ARCPL</name>
<evidence type="ECO:0000313" key="2">
    <source>
        <dbReference type="EMBL" id="CAB3254152.1"/>
    </source>
</evidence>
<organism evidence="2 3">
    <name type="scientific">Arctia plantaginis</name>
    <name type="common">Wood tiger moth</name>
    <name type="synonym">Phalaena plantaginis</name>
    <dbReference type="NCBI Taxonomy" id="874455"/>
    <lineage>
        <taxon>Eukaryota</taxon>
        <taxon>Metazoa</taxon>
        <taxon>Ecdysozoa</taxon>
        <taxon>Arthropoda</taxon>
        <taxon>Hexapoda</taxon>
        <taxon>Insecta</taxon>
        <taxon>Pterygota</taxon>
        <taxon>Neoptera</taxon>
        <taxon>Endopterygota</taxon>
        <taxon>Lepidoptera</taxon>
        <taxon>Glossata</taxon>
        <taxon>Ditrysia</taxon>
        <taxon>Noctuoidea</taxon>
        <taxon>Erebidae</taxon>
        <taxon>Arctiinae</taxon>
        <taxon>Arctia</taxon>
    </lineage>
</organism>
<evidence type="ECO:0000256" key="1">
    <source>
        <dbReference type="SAM" id="MobiDB-lite"/>
    </source>
</evidence>
<dbReference type="Proteomes" id="UP000494256">
    <property type="component" value="Unassembled WGS sequence"/>
</dbReference>